<name>A0A2I0K4U1_PUNGR</name>
<reference evidence="2 3" key="1">
    <citation type="submission" date="2017-11" db="EMBL/GenBank/DDBJ databases">
        <title>De-novo sequencing of pomegranate (Punica granatum L.) genome.</title>
        <authorList>
            <person name="Akparov Z."/>
            <person name="Amiraslanov A."/>
            <person name="Hajiyeva S."/>
            <person name="Abbasov M."/>
            <person name="Kaur K."/>
            <person name="Hamwieh A."/>
            <person name="Solovyev V."/>
            <person name="Salamov A."/>
            <person name="Braich B."/>
            <person name="Kosarev P."/>
            <person name="Mahmoud A."/>
            <person name="Hajiyev E."/>
            <person name="Babayeva S."/>
            <person name="Izzatullayeva V."/>
            <person name="Mammadov A."/>
            <person name="Mammadov A."/>
            <person name="Sharifova S."/>
            <person name="Ojaghi J."/>
            <person name="Eynullazada K."/>
            <person name="Bayramov B."/>
            <person name="Abdulazimova A."/>
            <person name="Shahmuradov I."/>
        </authorList>
    </citation>
    <scope>NUCLEOTIDE SEQUENCE [LARGE SCALE GENOMIC DNA]</scope>
    <source>
        <strain evidence="3">cv. AG2017</strain>
        <tissue evidence="2">Leaf</tissue>
    </source>
</reference>
<organism evidence="2 3">
    <name type="scientific">Punica granatum</name>
    <name type="common">Pomegranate</name>
    <dbReference type="NCBI Taxonomy" id="22663"/>
    <lineage>
        <taxon>Eukaryota</taxon>
        <taxon>Viridiplantae</taxon>
        <taxon>Streptophyta</taxon>
        <taxon>Embryophyta</taxon>
        <taxon>Tracheophyta</taxon>
        <taxon>Spermatophyta</taxon>
        <taxon>Magnoliopsida</taxon>
        <taxon>eudicotyledons</taxon>
        <taxon>Gunneridae</taxon>
        <taxon>Pentapetalae</taxon>
        <taxon>rosids</taxon>
        <taxon>malvids</taxon>
        <taxon>Myrtales</taxon>
        <taxon>Lythraceae</taxon>
        <taxon>Punica</taxon>
    </lineage>
</organism>
<evidence type="ECO:0000256" key="1">
    <source>
        <dbReference type="SAM" id="MobiDB-lite"/>
    </source>
</evidence>
<dbReference type="AlphaFoldDB" id="A0A2I0K4U1"/>
<evidence type="ECO:0000313" key="3">
    <source>
        <dbReference type="Proteomes" id="UP000233551"/>
    </source>
</evidence>
<evidence type="ECO:0000313" key="2">
    <source>
        <dbReference type="EMBL" id="PKI62736.1"/>
    </source>
</evidence>
<sequence>MREKSQRSDERVDRPGWTESTEVDPRGTVVAIEEETGLFPNTVYLFVDRASRDLVGKAPANVRGGGRVPRLKLEVFEMRSEALLVILVREIFRVLYWIPSNAPVIRR</sequence>
<dbReference type="EMBL" id="PGOL01000935">
    <property type="protein sequence ID" value="PKI62736.1"/>
    <property type="molecule type" value="Genomic_DNA"/>
</dbReference>
<proteinExistence type="predicted"/>
<protein>
    <submittedName>
        <fullName evidence="2">Uncharacterized protein</fullName>
    </submittedName>
</protein>
<dbReference type="Proteomes" id="UP000233551">
    <property type="component" value="Unassembled WGS sequence"/>
</dbReference>
<keyword evidence="3" id="KW-1185">Reference proteome</keyword>
<comment type="caution">
    <text evidence="2">The sequence shown here is derived from an EMBL/GenBank/DDBJ whole genome shotgun (WGS) entry which is preliminary data.</text>
</comment>
<accession>A0A2I0K4U1</accession>
<feature type="compositionally biased region" description="Basic and acidic residues" evidence="1">
    <location>
        <begin position="1"/>
        <end position="16"/>
    </location>
</feature>
<feature type="region of interest" description="Disordered" evidence="1">
    <location>
        <begin position="1"/>
        <end position="26"/>
    </location>
</feature>
<gene>
    <name evidence="2" type="ORF">CRG98_016874</name>
</gene>